<evidence type="ECO:0000313" key="2">
    <source>
        <dbReference type="EMBL" id="ORX71631.1"/>
    </source>
</evidence>
<feature type="region of interest" description="Disordered" evidence="1">
    <location>
        <begin position="1"/>
        <end position="77"/>
    </location>
</feature>
<evidence type="ECO:0000313" key="3">
    <source>
        <dbReference type="Proteomes" id="UP000193922"/>
    </source>
</evidence>
<dbReference type="OrthoDB" id="5599311at2759"/>
<feature type="compositionally biased region" description="Basic and acidic residues" evidence="1">
    <location>
        <begin position="15"/>
        <end position="24"/>
    </location>
</feature>
<gene>
    <name evidence="2" type="ORF">DL89DRAFT_129852</name>
</gene>
<dbReference type="EMBL" id="MCFD01000004">
    <property type="protein sequence ID" value="ORX71631.1"/>
    <property type="molecule type" value="Genomic_DNA"/>
</dbReference>
<feature type="region of interest" description="Disordered" evidence="1">
    <location>
        <begin position="248"/>
        <end position="271"/>
    </location>
</feature>
<dbReference type="AlphaFoldDB" id="A0A1Y1WDM5"/>
<proteinExistence type="predicted"/>
<dbReference type="Proteomes" id="UP000193922">
    <property type="component" value="Unassembled WGS sequence"/>
</dbReference>
<dbReference type="GeneID" id="63799956"/>
<feature type="region of interest" description="Disordered" evidence="1">
    <location>
        <begin position="324"/>
        <end position="345"/>
    </location>
</feature>
<organism evidence="2 3">
    <name type="scientific">Linderina pennispora</name>
    <dbReference type="NCBI Taxonomy" id="61395"/>
    <lineage>
        <taxon>Eukaryota</taxon>
        <taxon>Fungi</taxon>
        <taxon>Fungi incertae sedis</taxon>
        <taxon>Zoopagomycota</taxon>
        <taxon>Kickxellomycotina</taxon>
        <taxon>Kickxellomycetes</taxon>
        <taxon>Kickxellales</taxon>
        <taxon>Kickxellaceae</taxon>
        <taxon>Linderina</taxon>
    </lineage>
</organism>
<feature type="compositionally biased region" description="Basic residues" evidence="1">
    <location>
        <begin position="43"/>
        <end position="57"/>
    </location>
</feature>
<accession>A0A1Y1WDM5</accession>
<evidence type="ECO:0000256" key="1">
    <source>
        <dbReference type="SAM" id="MobiDB-lite"/>
    </source>
</evidence>
<dbReference type="RefSeq" id="XP_040745146.1">
    <property type="nucleotide sequence ID" value="XM_040883308.1"/>
</dbReference>
<feature type="compositionally biased region" description="Polar residues" evidence="1">
    <location>
        <begin position="201"/>
        <end position="222"/>
    </location>
</feature>
<keyword evidence="3" id="KW-1185">Reference proteome</keyword>
<protein>
    <submittedName>
        <fullName evidence="2">Uncharacterized protein</fullName>
    </submittedName>
</protein>
<name>A0A1Y1WDM5_9FUNG</name>
<feature type="region of interest" description="Disordered" evidence="1">
    <location>
        <begin position="178"/>
        <end position="222"/>
    </location>
</feature>
<sequence length="684" mass="74681">MTDPSKPANISPRRRFTEPVSPEHSHRRLSTGLRRVTSTTGKSIKRLFRSGSLRRKHPSEDPQDADIASPHTASTGDRVHIQQYHSERRPSSSHSNRSVRSIFTAARKLFHRHGTDDFAEPVFYDPITGEESPMMDARVDILEQACASVPKTCHMTELRQLPEDSMAEIPQDRERHKPPLDELFADNGQPPLVPWKPARQASPTRTLPSAPQTPSKLDSQVRSPLNFSSRSLGLDSLDFAYSENTTSFIPPSPAQSGTWYASPESGLSQTTSQLQPLIELAEEESTKPMLKRSSKSANKIQVEMQQATRTSLLQDKHTSVALSDSSFSQQYSSSLDPRATSHDQMPDEPIELLDLNELYQIDKCSDVVMDGGFVDEPKCSVWTQDPNFAVSPAATVTAVHDEPDSPARLDILATIRTLGNPTAVCSSAFAGLCVNSAVATVPIVDSPFSIRNIDELLKELEIADHSDALQCRSTGNTAVHHPTFVDPDVFSLLEIDDLIEQLGDAELVEHLGATLREPEAQFLEVDPVELVNGLGIAVAPNLTEETSLLVDTEQLIQRLGCESILVNQAIPDLVPVLDPVELVSSLGRVIEPAFPTILHVDELILALGSANAVTDLAVPDLVPVLDPVELVSSLGRMIEPVFPTILHADELITALGSANAITDLAVPDLVPVLDPSSWFRHSVA</sequence>
<reference evidence="2 3" key="1">
    <citation type="submission" date="2016-07" db="EMBL/GenBank/DDBJ databases">
        <title>Pervasive Adenine N6-methylation of Active Genes in Fungi.</title>
        <authorList>
            <consortium name="DOE Joint Genome Institute"/>
            <person name="Mondo S.J."/>
            <person name="Dannebaum R.O."/>
            <person name="Kuo R.C."/>
            <person name="Labutti K."/>
            <person name="Haridas S."/>
            <person name="Kuo A."/>
            <person name="Salamov A."/>
            <person name="Ahrendt S.R."/>
            <person name="Lipzen A."/>
            <person name="Sullivan W."/>
            <person name="Andreopoulos W.B."/>
            <person name="Clum A."/>
            <person name="Lindquist E."/>
            <person name="Daum C."/>
            <person name="Ramamoorthy G.K."/>
            <person name="Gryganskyi A."/>
            <person name="Culley D."/>
            <person name="Magnuson J.K."/>
            <person name="James T.Y."/>
            <person name="O'Malley M.A."/>
            <person name="Stajich J.E."/>
            <person name="Spatafora J.W."/>
            <person name="Visel A."/>
            <person name="Grigoriev I.V."/>
        </authorList>
    </citation>
    <scope>NUCLEOTIDE SEQUENCE [LARGE SCALE GENOMIC DNA]</scope>
    <source>
        <strain evidence="2 3">ATCC 12442</strain>
    </source>
</reference>
<comment type="caution">
    <text evidence="2">The sequence shown here is derived from an EMBL/GenBank/DDBJ whole genome shotgun (WGS) entry which is preliminary data.</text>
</comment>
<feature type="compositionally biased region" description="Low complexity" evidence="1">
    <location>
        <begin position="324"/>
        <end position="336"/>
    </location>
</feature>